<evidence type="ECO:0000313" key="3">
    <source>
        <dbReference type="Proteomes" id="UP000189981"/>
    </source>
</evidence>
<reference evidence="3" key="1">
    <citation type="submission" date="2017-02" db="EMBL/GenBank/DDBJ databases">
        <authorList>
            <person name="Varghese N."/>
            <person name="Submissions S."/>
        </authorList>
    </citation>
    <scope>NUCLEOTIDE SEQUENCE [LARGE SCALE GENOMIC DNA]</scope>
    <source>
        <strain evidence="3">DSM 22385</strain>
    </source>
</reference>
<feature type="transmembrane region" description="Helical" evidence="1">
    <location>
        <begin position="7"/>
        <end position="26"/>
    </location>
</feature>
<name>A0A1T5CZB9_9SPHI</name>
<feature type="transmembrane region" description="Helical" evidence="1">
    <location>
        <begin position="32"/>
        <end position="56"/>
    </location>
</feature>
<organism evidence="2 3">
    <name type="scientific">Daejeonella lutea</name>
    <dbReference type="NCBI Taxonomy" id="572036"/>
    <lineage>
        <taxon>Bacteria</taxon>
        <taxon>Pseudomonadati</taxon>
        <taxon>Bacteroidota</taxon>
        <taxon>Sphingobacteriia</taxon>
        <taxon>Sphingobacteriales</taxon>
        <taxon>Sphingobacteriaceae</taxon>
        <taxon>Daejeonella</taxon>
    </lineage>
</organism>
<proteinExistence type="predicted"/>
<evidence type="ECO:0008006" key="4">
    <source>
        <dbReference type="Google" id="ProtNLM"/>
    </source>
</evidence>
<accession>A0A1T5CZB9</accession>
<evidence type="ECO:0000256" key="1">
    <source>
        <dbReference type="SAM" id="Phobius"/>
    </source>
</evidence>
<dbReference type="Proteomes" id="UP000189981">
    <property type="component" value="Unassembled WGS sequence"/>
</dbReference>
<protein>
    <recommendedName>
        <fullName evidence="4">Signal peptidase</fullName>
    </recommendedName>
</protein>
<dbReference type="AlphaFoldDB" id="A0A1T5CZB9"/>
<keyword evidence="1" id="KW-1133">Transmembrane helix</keyword>
<dbReference type="EMBL" id="FUYR01000002">
    <property type="protein sequence ID" value="SKB64560.1"/>
    <property type="molecule type" value="Genomic_DNA"/>
</dbReference>
<keyword evidence="1" id="KW-0472">Membrane</keyword>
<evidence type="ECO:0000313" key="2">
    <source>
        <dbReference type="EMBL" id="SKB64560.1"/>
    </source>
</evidence>
<sequence>MNKYMRRGIWLILIGVAFVMLGYYLMEEDKFKYGWSMIIGTIAFGVGFLNIIYSLIRKMDRKAILEDRAGESNETVTEKK</sequence>
<keyword evidence="1" id="KW-0812">Transmembrane</keyword>
<dbReference type="STRING" id="572036.SAMN05661099_2031"/>
<gene>
    <name evidence="2" type="ORF">SAMN05661099_2031</name>
</gene>
<keyword evidence="3" id="KW-1185">Reference proteome</keyword>